<dbReference type="AlphaFoldDB" id="A0A0T5P3J4"/>
<dbReference type="GO" id="GO:0103068">
    <property type="term" value="F:leukotriene C4 gamma-glutamyl transferase activity"/>
    <property type="evidence" value="ECO:0007669"/>
    <property type="project" value="UniProtKB-EC"/>
</dbReference>
<keyword evidence="2" id="KW-0808">Transferase</keyword>
<dbReference type="STRING" id="540747.SAMN04488031_10653"/>
<dbReference type="EMBL" id="CP031598">
    <property type="protein sequence ID" value="QEW25165.1"/>
    <property type="molecule type" value="Genomic_DNA"/>
</dbReference>
<gene>
    <name evidence="2" type="primary">ywrD_1</name>
    <name evidence="2" type="ORF">RIdsm_00950</name>
    <name evidence="1" type="ORF">XM52_22050</name>
</gene>
<evidence type="ECO:0000313" key="3">
    <source>
        <dbReference type="Proteomes" id="UP000051401"/>
    </source>
</evidence>
<dbReference type="InterPro" id="IPR029055">
    <property type="entry name" value="Ntn_hydrolases_N"/>
</dbReference>
<dbReference type="Pfam" id="PF01019">
    <property type="entry name" value="G_glu_transpept"/>
    <property type="match status" value="2"/>
</dbReference>
<evidence type="ECO:0000313" key="2">
    <source>
        <dbReference type="EMBL" id="QEW25165.1"/>
    </source>
</evidence>
<dbReference type="PANTHER" id="PTHR43881">
    <property type="entry name" value="GAMMA-GLUTAMYLTRANSPEPTIDASE (AFU_ORTHOLOGUE AFUA_4G13580)"/>
    <property type="match status" value="1"/>
</dbReference>
<protein>
    <submittedName>
        <fullName evidence="2">Gamma-glutamyltransferase YwrD</fullName>
        <ecNumber evidence="2">2.3.2.2</ecNumber>
    </submittedName>
</protein>
<name>A0A0T5P3J4_9RHOB</name>
<dbReference type="SUPFAM" id="SSF56235">
    <property type="entry name" value="N-terminal nucleophile aminohydrolases (Ntn hydrolases)"/>
    <property type="match status" value="1"/>
</dbReference>
<dbReference type="EC" id="2.3.2.2" evidence="2"/>
<dbReference type="PANTHER" id="PTHR43881:SF1">
    <property type="entry name" value="GAMMA-GLUTAMYLTRANSPEPTIDASE (AFU_ORTHOLOGUE AFUA_4G13580)"/>
    <property type="match status" value="1"/>
</dbReference>
<keyword evidence="2" id="KW-0012">Acyltransferase</keyword>
<dbReference type="Proteomes" id="UP000325785">
    <property type="component" value="Chromosome"/>
</dbReference>
<reference evidence="1 3" key="1">
    <citation type="submission" date="2015-04" db="EMBL/GenBank/DDBJ databases">
        <title>The draft genome sequence of Roseovarius indicus B108T.</title>
        <authorList>
            <person name="Li G."/>
            <person name="Lai Q."/>
            <person name="Shao Z."/>
            <person name="Yan P."/>
        </authorList>
    </citation>
    <scope>NUCLEOTIDE SEQUENCE [LARGE SCALE GENOMIC DNA]</scope>
    <source>
        <strain evidence="1 3">B108</strain>
    </source>
</reference>
<keyword evidence="3" id="KW-1185">Reference proteome</keyword>
<reference evidence="2 4" key="2">
    <citation type="submission" date="2018-08" db="EMBL/GenBank/DDBJ databases">
        <title>Genetic Globetrotter - A new plasmid hitch-hiking vast phylogenetic and geographic distances.</title>
        <authorList>
            <person name="Vollmers J."/>
            <person name="Petersen J."/>
        </authorList>
    </citation>
    <scope>NUCLEOTIDE SEQUENCE [LARGE SCALE GENOMIC DNA]</scope>
    <source>
        <strain evidence="2 4">DSM 26383</strain>
    </source>
</reference>
<dbReference type="EMBL" id="LAXI01000019">
    <property type="protein sequence ID" value="KRS15749.1"/>
    <property type="molecule type" value="Genomic_DNA"/>
</dbReference>
<evidence type="ECO:0000313" key="1">
    <source>
        <dbReference type="EMBL" id="KRS15749.1"/>
    </source>
</evidence>
<proteinExistence type="predicted"/>
<dbReference type="KEGG" id="rid:RIdsm_00950"/>
<accession>A0A0T5P3J4</accession>
<sequence>MSSVRPITTGGTGAVSAAHPLAAGAGLMVLGHGGNACDAMIAAQAALAVVAPASCGLGGDMLALVHDPAKGTRAVNGTGAAPMDPSFHEVTSPALSVTVPGLVAGWCDANRLFGRLPLAACLAPAIEMARHGCTLSAGDRASIAEQRERLTSGGASGWSVVRDGAGDAPVTQPELATLLERVGTDGEAAFYDGTIAAAIARVVQKRGGLLTERDMRRHRSFVGEPVTVDWQGGKVEVQPPMTQGVLLALSLKTLQSLSIADAASLDHLCVELTEASFQFRARVAEGEALLGQSLDIDMNRASGRGGPRAYLHTAGVATADAEGQVCSSLISVFDSFGSCIFVPEGGFVLNNRAEGFTAAPNDAGPGKRPVHTLAPMIFREGKKVTAMATPGADGQVQTLLQILAKIGAGGTDLAAAIHAPRWRSEDGVLLVAQGHPEAEHLNSLGHEVVMRPDGDLCFGGVVCAGFGAGRPFAGSDWRREVWHAVL</sequence>
<dbReference type="OrthoDB" id="9781342at2"/>
<dbReference type="InterPro" id="IPR052896">
    <property type="entry name" value="GGT-like_enzyme"/>
</dbReference>
<evidence type="ECO:0000313" key="4">
    <source>
        <dbReference type="Proteomes" id="UP000325785"/>
    </source>
</evidence>
<dbReference type="InterPro" id="IPR043137">
    <property type="entry name" value="GGT_ssub_C"/>
</dbReference>
<organism evidence="1 3">
    <name type="scientific">Roseovarius indicus</name>
    <dbReference type="NCBI Taxonomy" id="540747"/>
    <lineage>
        <taxon>Bacteria</taxon>
        <taxon>Pseudomonadati</taxon>
        <taxon>Pseudomonadota</taxon>
        <taxon>Alphaproteobacteria</taxon>
        <taxon>Rhodobacterales</taxon>
        <taxon>Roseobacteraceae</taxon>
        <taxon>Roseovarius</taxon>
    </lineage>
</organism>
<dbReference type="PRINTS" id="PR01210">
    <property type="entry name" value="GGTRANSPTASE"/>
</dbReference>
<dbReference type="PATRIC" id="fig|540747.5.peg.2183"/>
<dbReference type="Proteomes" id="UP000051401">
    <property type="component" value="Unassembled WGS sequence"/>
</dbReference>
<dbReference type="RefSeq" id="WP_057819634.1">
    <property type="nucleotide sequence ID" value="NZ_CP031598.1"/>
</dbReference>
<dbReference type="Gene3D" id="3.60.20.40">
    <property type="match status" value="1"/>
</dbReference>